<name>I0H771_ACTM4</name>
<dbReference type="HOGENOM" id="CLU_2204429_0_0_11"/>
<feature type="region of interest" description="Disordered" evidence="1">
    <location>
        <begin position="46"/>
        <end position="68"/>
    </location>
</feature>
<dbReference type="Proteomes" id="UP000007882">
    <property type="component" value="Chromosome"/>
</dbReference>
<dbReference type="KEGG" id="ams:AMIS_36380"/>
<dbReference type="STRING" id="512565.AMIS_36380"/>
<evidence type="ECO:0000313" key="3">
    <source>
        <dbReference type="Proteomes" id="UP000007882"/>
    </source>
</evidence>
<dbReference type="EMBL" id="AP012319">
    <property type="protein sequence ID" value="BAL88858.1"/>
    <property type="molecule type" value="Genomic_DNA"/>
</dbReference>
<protein>
    <submittedName>
        <fullName evidence="2">Uncharacterized protein</fullName>
    </submittedName>
</protein>
<organism evidence="2 3">
    <name type="scientific">Actinoplanes missouriensis (strain ATCC 14538 / DSM 43046 / CBS 188.64 / JCM 3121 / NBRC 102363 / NCIMB 12654 / NRRL B-3342 / UNCC 431)</name>
    <dbReference type="NCBI Taxonomy" id="512565"/>
    <lineage>
        <taxon>Bacteria</taxon>
        <taxon>Bacillati</taxon>
        <taxon>Actinomycetota</taxon>
        <taxon>Actinomycetes</taxon>
        <taxon>Micromonosporales</taxon>
        <taxon>Micromonosporaceae</taxon>
        <taxon>Actinoplanes</taxon>
    </lineage>
</organism>
<evidence type="ECO:0000313" key="2">
    <source>
        <dbReference type="EMBL" id="BAL88858.1"/>
    </source>
</evidence>
<gene>
    <name evidence="2" type="ordered locus">AMIS_36380</name>
</gene>
<reference evidence="2 3" key="1">
    <citation type="submission" date="2012-02" db="EMBL/GenBank/DDBJ databases">
        <title>Complete genome sequence of Actinoplanes missouriensis 431 (= NBRC 102363).</title>
        <authorList>
            <person name="Ohnishi Y."/>
            <person name="Ishikawa J."/>
            <person name="Sekine M."/>
            <person name="Hosoyama A."/>
            <person name="Harada T."/>
            <person name="Narita H."/>
            <person name="Hata T."/>
            <person name="Konno Y."/>
            <person name="Tutikane K."/>
            <person name="Fujita N."/>
            <person name="Horinouchi S."/>
            <person name="Hayakawa M."/>
        </authorList>
    </citation>
    <scope>NUCLEOTIDE SEQUENCE [LARGE SCALE GENOMIC DNA]</scope>
    <source>
        <strain evidence="3">ATCC 14538 / DSM 43046 / CBS 188.64 / JCM 3121 / NBRC 102363 / NCIMB 12654 / NRRL B-3342 / UNCC 431</strain>
    </source>
</reference>
<evidence type="ECO:0000256" key="1">
    <source>
        <dbReference type="SAM" id="MobiDB-lite"/>
    </source>
</evidence>
<dbReference type="AlphaFoldDB" id="I0H771"/>
<keyword evidence="3" id="KW-1185">Reference proteome</keyword>
<sequence>MLLPSRRDRQASRPRRIHWIQWIWHADGYLSFIGYGVITPQTHERVPDWPRDHLPTPGRPASAGDGCMVTRRVPTSGAKRTRFGTLSRPVLDVAGGSPALSEIGWSD</sequence>
<accession>I0H771</accession>
<proteinExistence type="predicted"/>